<sequence>MEPGPAGERPSVAAARRSGAVLIASGQVAARDGKLIAEGRVGEDVSLDVARACARQCARNVLTAVRDELSGLGAVEHVEAVSVWVASAPGFTDQHLVADAATALFTEVFGDDAGRHARVALGVAALPTGSPVEVQATFRLRTP</sequence>
<keyword evidence="2" id="KW-1185">Reference proteome</keyword>
<dbReference type="EMBL" id="VCKZ01000001">
    <property type="protein sequence ID" value="TMR42519.1"/>
    <property type="molecule type" value="Genomic_DNA"/>
</dbReference>
<dbReference type="InterPro" id="IPR035959">
    <property type="entry name" value="RutC-like_sf"/>
</dbReference>
<dbReference type="PANTHER" id="PTHR43760">
    <property type="entry name" value="ENDORIBONUCLEASE-RELATED"/>
    <property type="match status" value="1"/>
</dbReference>
<dbReference type="Pfam" id="PF01042">
    <property type="entry name" value="Ribonuc_L-PSP"/>
    <property type="match status" value="1"/>
</dbReference>
<dbReference type="CDD" id="cd02199">
    <property type="entry name" value="YjgF_YER057c_UK114_like_1"/>
    <property type="match status" value="1"/>
</dbReference>
<dbReference type="OrthoDB" id="9806229at2"/>
<dbReference type="PANTHER" id="PTHR43760:SF1">
    <property type="entry name" value="ENDORIBONUCLEASE L-PSP_CHORISMATE MUTASE-LIKE DOMAIN-CONTAINING PROTEIN"/>
    <property type="match status" value="1"/>
</dbReference>
<dbReference type="InterPro" id="IPR006175">
    <property type="entry name" value="YjgF/YER057c/UK114"/>
</dbReference>
<protein>
    <submittedName>
        <fullName evidence="1">RidA family protein</fullName>
    </submittedName>
</protein>
<dbReference type="AlphaFoldDB" id="A0A5S4HC09"/>
<comment type="caution">
    <text evidence="1">The sequence shown here is derived from an EMBL/GenBank/DDBJ whole genome shotgun (WGS) entry which is preliminary data.</text>
</comment>
<reference evidence="1 2" key="1">
    <citation type="submission" date="2019-05" db="EMBL/GenBank/DDBJ databases">
        <title>Draft genome sequence of Actinomadura geliboluensis A8036.</title>
        <authorList>
            <person name="Saricaoglu S."/>
            <person name="Isik K."/>
        </authorList>
    </citation>
    <scope>NUCLEOTIDE SEQUENCE [LARGE SCALE GENOMIC DNA]</scope>
    <source>
        <strain evidence="1 2">A8036</strain>
    </source>
</reference>
<proteinExistence type="predicted"/>
<evidence type="ECO:0000313" key="2">
    <source>
        <dbReference type="Proteomes" id="UP000305238"/>
    </source>
</evidence>
<organism evidence="1 2">
    <name type="scientific">Actinomadura geliboluensis</name>
    <dbReference type="NCBI Taxonomy" id="882440"/>
    <lineage>
        <taxon>Bacteria</taxon>
        <taxon>Bacillati</taxon>
        <taxon>Actinomycetota</taxon>
        <taxon>Actinomycetes</taxon>
        <taxon>Streptosporangiales</taxon>
        <taxon>Thermomonosporaceae</taxon>
        <taxon>Actinomadura</taxon>
    </lineage>
</organism>
<dbReference type="SUPFAM" id="SSF55298">
    <property type="entry name" value="YjgF-like"/>
    <property type="match status" value="1"/>
</dbReference>
<accession>A0A5S4HC09</accession>
<evidence type="ECO:0000313" key="1">
    <source>
        <dbReference type="EMBL" id="TMR42519.1"/>
    </source>
</evidence>
<gene>
    <name evidence="1" type="ORF">ETD96_00070</name>
</gene>
<name>A0A5S4HC09_9ACTN</name>
<dbReference type="Proteomes" id="UP000305238">
    <property type="component" value="Unassembled WGS sequence"/>
</dbReference>
<dbReference type="Gene3D" id="3.30.1330.40">
    <property type="entry name" value="RutC-like"/>
    <property type="match status" value="1"/>
</dbReference>
<dbReference type="InterPro" id="IPR013813">
    <property type="entry name" value="Endoribo_LPSP/chorism_mut-like"/>
</dbReference>